<accession>R7ZV01</accession>
<comment type="caution">
    <text evidence="7">The sequence shown here is derived from an EMBL/GenBank/DDBJ whole genome shotgun (WGS) entry which is preliminary data.</text>
</comment>
<dbReference type="EMBL" id="AQHR01000044">
    <property type="protein sequence ID" value="EON77971.1"/>
    <property type="molecule type" value="Genomic_DNA"/>
</dbReference>
<dbReference type="InterPro" id="IPR036388">
    <property type="entry name" value="WH-like_DNA-bd_sf"/>
</dbReference>
<feature type="domain" description="RNA polymerase sigma-70 region 2" evidence="5">
    <location>
        <begin position="15"/>
        <end position="81"/>
    </location>
</feature>
<dbReference type="NCBIfam" id="TIGR02937">
    <property type="entry name" value="sigma70-ECF"/>
    <property type="match status" value="1"/>
</dbReference>
<dbReference type="NCBIfam" id="TIGR02985">
    <property type="entry name" value="Sig70_bacteroi1"/>
    <property type="match status" value="1"/>
</dbReference>
<dbReference type="PATRIC" id="fig|1288963.3.peg.1503"/>
<dbReference type="Gene3D" id="1.10.10.10">
    <property type="entry name" value="Winged helix-like DNA-binding domain superfamily/Winged helix DNA-binding domain"/>
    <property type="match status" value="1"/>
</dbReference>
<sequence length="183" mass="21861">MISLRQGDIKAFDELYHRYAKKSMGFALRFFADRYVAEEAVQEIFIRIWEKRRELDESKSFKSYLFQAVKFYMFNFIRDRKGALSFDEVSEETFQMGNSVEEDLHYKEMEAAAMQLITRLPTVQQQVFRMNKLEGLTIQEIASRMNLSKRTIEHHIYLATKTVKSKLRYHMSVSAMIFWGLFF</sequence>
<dbReference type="SUPFAM" id="SSF88659">
    <property type="entry name" value="Sigma3 and sigma4 domains of RNA polymerase sigma factors"/>
    <property type="match status" value="1"/>
</dbReference>
<dbReference type="PANTHER" id="PTHR43133">
    <property type="entry name" value="RNA POLYMERASE ECF-TYPE SIGMA FACTO"/>
    <property type="match status" value="1"/>
</dbReference>
<protein>
    <submittedName>
        <fullName evidence="7">RNA polymerase ECF-type sigma factor</fullName>
    </submittedName>
</protein>
<dbReference type="Pfam" id="PF04542">
    <property type="entry name" value="Sigma70_r2"/>
    <property type="match status" value="1"/>
</dbReference>
<evidence type="ECO:0000313" key="7">
    <source>
        <dbReference type="EMBL" id="EON77971.1"/>
    </source>
</evidence>
<dbReference type="SUPFAM" id="SSF88946">
    <property type="entry name" value="Sigma2 domain of RNA polymerase sigma factors"/>
    <property type="match status" value="1"/>
</dbReference>
<evidence type="ECO:0000259" key="6">
    <source>
        <dbReference type="Pfam" id="PF08281"/>
    </source>
</evidence>
<dbReference type="GO" id="GO:0003677">
    <property type="term" value="F:DNA binding"/>
    <property type="evidence" value="ECO:0007669"/>
    <property type="project" value="InterPro"/>
</dbReference>
<comment type="similarity">
    <text evidence="1">Belongs to the sigma-70 factor family. ECF subfamily.</text>
</comment>
<proteinExistence type="inferred from homology"/>
<keyword evidence="8" id="KW-1185">Reference proteome</keyword>
<dbReference type="InterPro" id="IPR007627">
    <property type="entry name" value="RNA_pol_sigma70_r2"/>
</dbReference>
<keyword evidence="3" id="KW-0731">Sigma factor</keyword>
<reference evidence="7 8" key="1">
    <citation type="submission" date="2013-02" db="EMBL/GenBank/DDBJ databases">
        <title>A novel strain isolated from Lonar lake, Maharashtra, India.</title>
        <authorList>
            <person name="Singh A."/>
        </authorList>
    </citation>
    <scope>NUCLEOTIDE SEQUENCE [LARGE SCALE GENOMIC DNA]</scope>
    <source>
        <strain evidence="7 8">AK24</strain>
    </source>
</reference>
<dbReference type="GO" id="GO:0006352">
    <property type="term" value="P:DNA-templated transcription initiation"/>
    <property type="evidence" value="ECO:0007669"/>
    <property type="project" value="InterPro"/>
</dbReference>
<keyword evidence="4" id="KW-0804">Transcription</keyword>
<gene>
    <name evidence="7" type="ORF">ADIS_1510</name>
</gene>
<dbReference type="InterPro" id="IPR013249">
    <property type="entry name" value="RNA_pol_sigma70_r4_t2"/>
</dbReference>
<dbReference type="InterPro" id="IPR013325">
    <property type="entry name" value="RNA_pol_sigma_r2"/>
</dbReference>
<evidence type="ECO:0000256" key="3">
    <source>
        <dbReference type="ARBA" id="ARBA00023082"/>
    </source>
</evidence>
<organism evidence="7 8">
    <name type="scientific">Lunatimonas lonarensis</name>
    <dbReference type="NCBI Taxonomy" id="1232681"/>
    <lineage>
        <taxon>Bacteria</taxon>
        <taxon>Pseudomonadati</taxon>
        <taxon>Bacteroidota</taxon>
        <taxon>Cytophagia</taxon>
        <taxon>Cytophagales</taxon>
        <taxon>Cyclobacteriaceae</taxon>
    </lineage>
</organism>
<dbReference type="InterPro" id="IPR014284">
    <property type="entry name" value="RNA_pol_sigma-70_dom"/>
</dbReference>
<dbReference type="Gene3D" id="1.10.1740.10">
    <property type="match status" value="1"/>
</dbReference>
<name>R7ZV01_9BACT</name>
<evidence type="ECO:0000256" key="4">
    <source>
        <dbReference type="ARBA" id="ARBA00023163"/>
    </source>
</evidence>
<evidence type="ECO:0000313" key="8">
    <source>
        <dbReference type="Proteomes" id="UP000013909"/>
    </source>
</evidence>
<evidence type="ECO:0000256" key="1">
    <source>
        <dbReference type="ARBA" id="ARBA00010641"/>
    </source>
</evidence>
<dbReference type="STRING" id="1232681.ADIS_1510"/>
<dbReference type="InterPro" id="IPR014327">
    <property type="entry name" value="RNA_pol_sigma70_bacteroid"/>
</dbReference>
<dbReference type="GO" id="GO:0016987">
    <property type="term" value="F:sigma factor activity"/>
    <property type="evidence" value="ECO:0007669"/>
    <property type="project" value="UniProtKB-KW"/>
</dbReference>
<feature type="domain" description="RNA polymerase sigma factor 70 region 4 type 2" evidence="6">
    <location>
        <begin position="113"/>
        <end position="161"/>
    </location>
</feature>
<dbReference type="PANTHER" id="PTHR43133:SF46">
    <property type="entry name" value="RNA POLYMERASE SIGMA-70 FACTOR ECF SUBFAMILY"/>
    <property type="match status" value="1"/>
</dbReference>
<evidence type="ECO:0000259" key="5">
    <source>
        <dbReference type="Pfam" id="PF04542"/>
    </source>
</evidence>
<keyword evidence="2" id="KW-0805">Transcription regulation</keyword>
<dbReference type="InterPro" id="IPR039425">
    <property type="entry name" value="RNA_pol_sigma-70-like"/>
</dbReference>
<dbReference type="Pfam" id="PF08281">
    <property type="entry name" value="Sigma70_r4_2"/>
    <property type="match status" value="1"/>
</dbReference>
<dbReference type="InterPro" id="IPR013324">
    <property type="entry name" value="RNA_pol_sigma_r3/r4-like"/>
</dbReference>
<dbReference type="Proteomes" id="UP000013909">
    <property type="component" value="Unassembled WGS sequence"/>
</dbReference>
<evidence type="ECO:0000256" key="2">
    <source>
        <dbReference type="ARBA" id="ARBA00023015"/>
    </source>
</evidence>
<dbReference type="AlphaFoldDB" id="R7ZV01"/>